<keyword evidence="1" id="KW-1133">Transmembrane helix</keyword>
<keyword evidence="1" id="KW-0812">Transmembrane</keyword>
<organism evidence="2 3">
    <name type="scientific">Ceratitis capitata</name>
    <name type="common">Mediterranean fruit fly</name>
    <name type="synonym">Tephritis capitata</name>
    <dbReference type="NCBI Taxonomy" id="7213"/>
    <lineage>
        <taxon>Eukaryota</taxon>
        <taxon>Metazoa</taxon>
        <taxon>Ecdysozoa</taxon>
        <taxon>Arthropoda</taxon>
        <taxon>Hexapoda</taxon>
        <taxon>Insecta</taxon>
        <taxon>Pterygota</taxon>
        <taxon>Neoptera</taxon>
        <taxon>Endopterygota</taxon>
        <taxon>Diptera</taxon>
        <taxon>Brachycera</taxon>
        <taxon>Muscomorpha</taxon>
        <taxon>Tephritoidea</taxon>
        <taxon>Tephritidae</taxon>
        <taxon>Ceratitis</taxon>
        <taxon>Ceratitis</taxon>
    </lineage>
</organism>
<evidence type="ECO:0000313" key="2">
    <source>
        <dbReference type="EMBL" id="CAD6995980.1"/>
    </source>
</evidence>
<dbReference type="AlphaFoldDB" id="A0A811UBP5"/>
<protein>
    <submittedName>
        <fullName evidence="2">(Mediterranean fruit fly) hypothetical protein</fullName>
    </submittedName>
</protein>
<keyword evidence="3" id="KW-1185">Reference proteome</keyword>
<dbReference type="EMBL" id="CAJHJT010000001">
    <property type="protein sequence ID" value="CAD6995980.1"/>
    <property type="molecule type" value="Genomic_DNA"/>
</dbReference>
<name>A0A811UBP5_CERCA</name>
<keyword evidence="1" id="KW-0472">Membrane</keyword>
<comment type="caution">
    <text evidence="2">The sequence shown here is derived from an EMBL/GenBank/DDBJ whole genome shotgun (WGS) entry which is preliminary data.</text>
</comment>
<sequence length="143" mass="16116">MKNLSKTTPPTTTSSYIAFIDVGPLLFLASLTCVVVVVVLFIYTNIASKSTKRFSCRLSCGRVVCNRSVGWLTGWLLCSSSAYIRFSATPLGVGINLMLKGSFQFCCKYNKYALQPHTYISIYFFKHFHADYMLAHRSSLLWL</sequence>
<dbReference type="Proteomes" id="UP000606786">
    <property type="component" value="Unassembled WGS sequence"/>
</dbReference>
<gene>
    <name evidence="2" type="ORF">CCAP1982_LOCUS4687</name>
</gene>
<evidence type="ECO:0000313" key="3">
    <source>
        <dbReference type="Proteomes" id="UP000606786"/>
    </source>
</evidence>
<reference evidence="2" key="1">
    <citation type="submission" date="2020-11" db="EMBL/GenBank/DDBJ databases">
        <authorList>
            <person name="Whitehead M."/>
        </authorList>
    </citation>
    <scope>NUCLEOTIDE SEQUENCE</scope>
    <source>
        <strain evidence="2">EGII</strain>
    </source>
</reference>
<proteinExistence type="predicted"/>
<evidence type="ECO:0000256" key="1">
    <source>
        <dbReference type="SAM" id="Phobius"/>
    </source>
</evidence>
<feature type="transmembrane region" description="Helical" evidence="1">
    <location>
        <begin position="16"/>
        <end position="43"/>
    </location>
</feature>
<accession>A0A811UBP5</accession>